<reference evidence="3 4" key="1">
    <citation type="submission" date="2019-03" db="EMBL/GenBank/DDBJ databases">
        <authorList>
            <person name="Gaulin E."/>
            <person name="Dumas B."/>
        </authorList>
    </citation>
    <scope>NUCLEOTIDE SEQUENCE [LARGE SCALE GENOMIC DNA]</scope>
    <source>
        <strain evidence="3">CBS 568.67</strain>
    </source>
</reference>
<proteinExistence type="predicted"/>
<dbReference type="OrthoDB" id="10264306at2759"/>
<name>A0A485KK34_9STRA</name>
<dbReference type="InterPro" id="IPR000192">
    <property type="entry name" value="Aminotrans_V_dom"/>
</dbReference>
<dbReference type="InterPro" id="IPR015422">
    <property type="entry name" value="PyrdxlP-dep_Trfase_small"/>
</dbReference>
<organism evidence="3 4">
    <name type="scientific">Aphanomyces stellatus</name>
    <dbReference type="NCBI Taxonomy" id="120398"/>
    <lineage>
        <taxon>Eukaryota</taxon>
        <taxon>Sar</taxon>
        <taxon>Stramenopiles</taxon>
        <taxon>Oomycota</taxon>
        <taxon>Saprolegniomycetes</taxon>
        <taxon>Saprolegniales</taxon>
        <taxon>Verrucalvaceae</taxon>
        <taxon>Aphanomyces</taxon>
    </lineage>
</organism>
<evidence type="ECO:0000259" key="1">
    <source>
        <dbReference type="Pfam" id="PF00266"/>
    </source>
</evidence>
<protein>
    <submittedName>
        <fullName evidence="3">Aste57867_8355 protein</fullName>
    </submittedName>
</protein>
<evidence type="ECO:0000313" key="2">
    <source>
        <dbReference type="EMBL" id="KAF0701132.1"/>
    </source>
</evidence>
<dbReference type="EMBL" id="CAADRA010005122">
    <property type="protein sequence ID" value="VFT85241.1"/>
    <property type="molecule type" value="Genomic_DNA"/>
</dbReference>
<dbReference type="Proteomes" id="UP000332933">
    <property type="component" value="Unassembled WGS sequence"/>
</dbReference>
<dbReference type="InterPro" id="IPR015424">
    <property type="entry name" value="PyrdxlP-dep_Trfase"/>
</dbReference>
<evidence type="ECO:0000313" key="4">
    <source>
        <dbReference type="Proteomes" id="UP000332933"/>
    </source>
</evidence>
<dbReference type="Pfam" id="PF00266">
    <property type="entry name" value="Aminotran_5"/>
    <property type="match status" value="1"/>
</dbReference>
<dbReference type="EMBL" id="VJMH01005101">
    <property type="protein sequence ID" value="KAF0701132.1"/>
    <property type="molecule type" value="Genomic_DNA"/>
</dbReference>
<gene>
    <name evidence="3" type="primary">Aste57867_8355</name>
    <name evidence="2" type="ORF">As57867_008323</name>
    <name evidence="3" type="ORF">ASTE57867_8355</name>
</gene>
<accession>A0A485KK34</accession>
<dbReference type="Gene3D" id="3.90.1150.10">
    <property type="entry name" value="Aspartate Aminotransferase, domain 1"/>
    <property type="match status" value="1"/>
</dbReference>
<reference evidence="2" key="2">
    <citation type="submission" date="2019-06" db="EMBL/GenBank/DDBJ databases">
        <title>Genomics analysis of Aphanomyces spp. identifies a new class of oomycete effector associated with host adaptation.</title>
        <authorList>
            <person name="Gaulin E."/>
        </authorList>
    </citation>
    <scope>NUCLEOTIDE SEQUENCE</scope>
    <source>
        <strain evidence="2">CBS 578.67</strain>
    </source>
</reference>
<dbReference type="InterPro" id="IPR015421">
    <property type="entry name" value="PyrdxlP-dep_Trfase_major"/>
</dbReference>
<dbReference type="PANTHER" id="PTHR14237">
    <property type="entry name" value="MOLYBDOPTERIN COFACTOR SULFURASE MOSC"/>
    <property type="match status" value="1"/>
</dbReference>
<dbReference type="PANTHER" id="PTHR14237:SF80">
    <property type="entry name" value="MOLYBDENUM COFACTOR SULFURASE"/>
    <property type="match status" value="1"/>
</dbReference>
<dbReference type="SUPFAM" id="SSF53383">
    <property type="entry name" value="PLP-dependent transferases"/>
    <property type="match status" value="1"/>
</dbReference>
<dbReference type="AlphaFoldDB" id="A0A485KK34"/>
<feature type="domain" description="Aminotransferase class V" evidence="1">
    <location>
        <begin position="35"/>
        <end position="471"/>
    </location>
</feature>
<keyword evidence="4" id="KW-1185">Reference proteome</keyword>
<evidence type="ECO:0000313" key="3">
    <source>
        <dbReference type="EMBL" id="VFT85241.1"/>
    </source>
</evidence>
<sequence length="490" mass="53683">MASKTMEGYGYGSINGEDVLLSLRKERFPHMEGHVYLDHAGATIYGTHQLKHEMDMLSHKLYGNPHTSSAPASERTRDAIQMARQEIASFFNTSLEVYDIVFTSGATAGLKIIGETFPFSNQSVFAYGVDSHNSAVGIRSYAQSSGATVAALPTEMLDSFANQAASGGDAPIQDVYNLAAFSGECNFSGAKHSLDIIDAIQSEVLNAHDIEQYRVSGKATTSRGKWFVLLDAAKMAATTPIDLSLCTPDFMVISFYKLFGYPSGLGALFLKKTTSSYLRKSYYGGGTLAASLSSVNISRPHSEICRQFEDGTISYLSILACKFGFQSLRDLTMPAVQRHVSSITRYVHAKLCSLRHANGFSVCEIYGTHHQEYENAGSIIACNFLRSDGSYVGYAEFSNLAGMHDIHIRTGCFCNPGACQKFLKLTSNDMMSHIDHGHVCGDSMDIIEGRPTGAIRLSFGYMTTKEDVDLFLAFREYATCHPLRQSDFVK</sequence>
<dbReference type="Gene3D" id="3.40.640.10">
    <property type="entry name" value="Type I PLP-dependent aspartate aminotransferase-like (Major domain)"/>
    <property type="match status" value="1"/>
</dbReference>